<accession>A0A833VAP7</accession>
<dbReference type="AlphaFoldDB" id="A0A833VAP7"/>
<dbReference type="Pfam" id="PF26524">
    <property type="entry name" value="ARM_7"/>
    <property type="match status" value="1"/>
</dbReference>
<dbReference type="SUPFAM" id="SSF48371">
    <property type="entry name" value="ARM repeat"/>
    <property type="match status" value="1"/>
</dbReference>
<evidence type="ECO:0000313" key="3">
    <source>
        <dbReference type="Proteomes" id="UP000623129"/>
    </source>
</evidence>
<dbReference type="InterPro" id="IPR058868">
    <property type="entry name" value="ARM_7"/>
</dbReference>
<organism evidence="2 3">
    <name type="scientific">Carex littledalei</name>
    <dbReference type="NCBI Taxonomy" id="544730"/>
    <lineage>
        <taxon>Eukaryota</taxon>
        <taxon>Viridiplantae</taxon>
        <taxon>Streptophyta</taxon>
        <taxon>Embryophyta</taxon>
        <taxon>Tracheophyta</taxon>
        <taxon>Spermatophyta</taxon>
        <taxon>Magnoliopsida</taxon>
        <taxon>Liliopsida</taxon>
        <taxon>Poales</taxon>
        <taxon>Cyperaceae</taxon>
        <taxon>Cyperoideae</taxon>
        <taxon>Cariceae</taxon>
        <taxon>Carex</taxon>
        <taxon>Carex subgen. Euthyceras</taxon>
    </lineage>
</organism>
<name>A0A833VAP7_9POAL</name>
<proteinExistence type="predicted"/>
<protein>
    <recommendedName>
        <fullName evidence="1">ARM repeat N-terminal plant domain-containing protein</fullName>
    </recommendedName>
</protein>
<evidence type="ECO:0000259" key="1">
    <source>
        <dbReference type="Pfam" id="PF26524"/>
    </source>
</evidence>
<dbReference type="OrthoDB" id="1721358at2759"/>
<evidence type="ECO:0000313" key="2">
    <source>
        <dbReference type="EMBL" id="KAF3331182.1"/>
    </source>
</evidence>
<dbReference type="PANTHER" id="PTHR46578:SF2">
    <property type="entry name" value="ARM-REPEAT_TETRATRICOPEPTIDE REPEAT (TPR)-LIKE PROTEIN"/>
    <property type="match status" value="1"/>
</dbReference>
<keyword evidence="3" id="KW-1185">Reference proteome</keyword>
<dbReference type="InterPro" id="IPR011989">
    <property type="entry name" value="ARM-like"/>
</dbReference>
<feature type="domain" description="ARM repeat N-terminal plant" evidence="1">
    <location>
        <begin position="1"/>
        <end position="108"/>
    </location>
</feature>
<comment type="caution">
    <text evidence="2">The sequence shown here is derived from an EMBL/GenBank/DDBJ whole genome shotgun (WGS) entry which is preliminary data.</text>
</comment>
<dbReference type="InterPro" id="IPR000225">
    <property type="entry name" value="Armadillo"/>
</dbReference>
<dbReference type="Gene3D" id="1.25.10.10">
    <property type="entry name" value="Leucine-rich Repeat Variant"/>
    <property type="match status" value="1"/>
</dbReference>
<dbReference type="EMBL" id="SWLB01000013">
    <property type="protein sequence ID" value="KAF3331182.1"/>
    <property type="molecule type" value="Genomic_DNA"/>
</dbReference>
<sequence length="108" mass="11957">MAALIWKGLKNRRWLSQDQNIYIPYYAAHIIGSYTMNMEEFAEQAVQAGVVPPLVELLRGRLTWVEQRVAVRALGHLATYSGTFSAVANHGEVLELAIQLACSSLGIV</sequence>
<dbReference type="Proteomes" id="UP000623129">
    <property type="component" value="Unassembled WGS sequence"/>
</dbReference>
<dbReference type="InterPro" id="IPR016024">
    <property type="entry name" value="ARM-type_fold"/>
</dbReference>
<reference evidence="2" key="1">
    <citation type="submission" date="2020-01" db="EMBL/GenBank/DDBJ databases">
        <title>Genome sequence of Kobresia littledalei, the first chromosome-level genome in the family Cyperaceae.</title>
        <authorList>
            <person name="Qu G."/>
        </authorList>
    </citation>
    <scope>NUCLEOTIDE SEQUENCE</scope>
    <source>
        <strain evidence="2">C.B.Clarke</strain>
        <tissue evidence="2">Leaf</tissue>
    </source>
</reference>
<dbReference type="SMART" id="SM00185">
    <property type="entry name" value="ARM"/>
    <property type="match status" value="1"/>
</dbReference>
<gene>
    <name evidence="2" type="ORF">FCM35_KLT04536</name>
</gene>
<dbReference type="PANTHER" id="PTHR46578">
    <property type="entry name" value="ARM-REPEAT/TETRATRICOPEPTIDE REPEAT (TPR)-LIKE PROTEIN"/>
    <property type="match status" value="1"/>
</dbReference>